<dbReference type="PANTHER" id="PTHR10625:SF26">
    <property type="entry name" value="HISTONE DEACETYLASE DOMAIN-CONTAINING PROTEIN"/>
    <property type="match status" value="1"/>
</dbReference>
<sequence>MEDSGSSSEEEDTNIYLMHNAAEAGNLEAITTLLASEDEQPSLRVRDLDQCTPLHLSLLHGHLDVVAALLDHNPGQVNSRCEGSLPLHMVACLSALPARIHFSVEAAKVLLQHSASPFDRDDQGRLPLHWAAASGCAELAQALLLAAQAARLEALAPRDGSGEPVDPLDGLPVTEAKDKQGNTALHLGARSRCPELLSVLLQGEGSAAAHLKNNDGQLPLHLASKSGSVEAVKALLQAQPSTVTAKDLRGFTAQEWAAKRGHQGVIAAFSNAECNGHKDSGLPTLLVAPDECHMHNTCPFPIVRGSRPPPPENINRLHVLTDSELGILRSSEFSELAWETRPPHARISDILRVHEWSYVRELQSSCAVLGERDLGHLDGDTAISAGSFTAAMAAAGAVIAAVDRVVKQQVRSAFCAVRPPGHHAGPTGVVSCANDPHGSHGFCLFSNLAIGAAYAMSHYRNLGIQRVALLDFDVHHGNGTQACIGNTVPSLAHYPFVTPLSSGSQTFPRYKPWMDFDDPDNIFFASVQGYGQAEEGRWFYPGSGATGDSRPPPPAQPQPAGAPMPSPEPADGQAPLEEDIEEDPDKEFSAFAQSASNPLRIINVGIPGPGGKVATWRRAWRDKILPALVRFQPDLIFISAGFDAHRKDSLNNRFIGIQERDYEWLTSQIVQVANRCCKGRIVSVLEGGYRIQGKIVSAFSRSVAAHVRALAEPNHQKWDAANWRWEREYERQQKLKAEAAKQAAAEAERARMEQRLAELAAAEQAAAADTANAEPTGAEKVQPDRKRRRRSGSAVDYKALDEQLRAEREAQEDSKMTGLEAE</sequence>
<feature type="domain" description="Histone deacetylase" evidence="3">
    <location>
        <begin position="312"/>
        <end position="693"/>
    </location>
</feature>
<evidence type="ECO:0000313" key="4">
    <source>
        <dbReference type="EMBL" id="KAK9916049.1"/>
    </source>
</evidence>
<proteinExistence type="predicted"/>
<evidence type="ECO:0000256" key="2">
    <source>
        <dbReference type="SAM" id="MobiDB-lite"/>
    </source>
</evidence>
<feature type="region of interest" description="Disordered" evidence="2">
    <location>
        <begin position="761"/>
        <end position="822"/>
    </location>
</feature>
<dbReference type="SUPFAM" id="SSF52768">
    <property type="entry name" value="Arginase/deacetylase"/>
    <property type="match status" value="2"/>
</dbReference>
<name>A0ABR2YWR1_9CHLO</name>
<dbReference type="Pfam" id="PF13637">
    <property type="entry name" value="Ank_4"/>
    <property type="match status" value="1"/>
</dbReference>
<feature type="compositionally biased region" description="Basic and acidic residues" evidence="2">
    <location>
        <begin position="798"/>
        <end position="815"/>
    </location>
</feature>
<dbReference type="Pfam" id="PF12796">
    <property type="entry name" value="Ank_2"/>
    <property type="match status" value="2"/>
</dbReference>
<organism evidence="4 5">
    <name type="scientific">Coccomyxa subellipsoidea</name>
    <dbReference type="NCBI Taxonomy" id="248742"/>
    <lineage>
        <taxon>Eukaryota</taxon>
        <taxon>Viridiplantae</taxon>
        <taxon>Chlorophyta</taxon>
        <taxon>core chlorophytes</taxon>
        <taxon>Trebouxiophyceae</taxon>
        <taxon>Trebouxiophyceae incertae sedis</taxon>
        <taxon>Coccomyxaceae</taxon>
        <taxon>Coccomyxa</taxon>
    </lineage>
</organism>
<reference evidence="4 5" key="1">
    <citation type="journal article" date="2024" name="Nat. Commun.">
        <title>Phylogenomics reveals the evolutionary origins of lichenization in chlorophyte algae.</title>
        <authorList>
            <person name="Puginier C."/>
            <person name="Libourel C."/>
            <person name="Otte J."/>
            <person name="Skaloud P."/>
            <person name="Haon M."/>
            <person name="Grisel S."/>
            <person name="Petersen M."/>
            <person name="Berrin J.G."/>
            <person name="Delaux P.M."/>
            <person name="Dal Grande F."/>
            <person name="Keller J."/>
        </authorList>
    </citation>
    <scope>NUCLEOTIDE SEQUENCE [LARGE SCALE GENOMIC DNA]</scope>
    <source>
        <strain evidence="4 5">SAG 216-7</strain>
    </source>
</reference>
<evidence type="ECO:0000259" key="3">
    <source>
        <dbReference type="Pfam" id="PF00850"/>
    </source>
</evidence>
<dbReference type="InterPro" id="IPR002110">
    <property type="entry name" value="Ankyrin_rpt"/>
</dbReference>
<evidence type="ECO:0000313" key="5">
    <source>
        <dbReference type="Proteomes" id="UP001491310"/>
    </source>
</evidence>
<evidence type="ECO:0000256" key="1">
    <source>
        <dbReference type="PROSITE-ProRule" id="PRU00023"/>
    </source>
</evidence>
<keyword evidence="1" id="KW-0040">ANK repeat</keyword>
<feature type="compositionally biased region" description="Acidic residues" evidence="2">
    <location>
        <begin position="576"/>
        <end position="585"/>
    </location>
</feature>
<dbReference type="Gene3D" id="1.25.40.20">
    <property type="entry name" value="Ankyrin repeat-containing domain"/>
    <property type="match status" value="2"/>
</dbReference>
<dbReference type="Gene3D" id="3.40.800.20">
    <property type="entry name" value="Histone deacetylase domain"/>
    <property type="match status" value="1"/>
</dbReference>
<dbReference type="SMART" id="SM00248">
    <property type="entry name" value="ANK"/>
    <property type="match status" value="7"/>
</dbReference>
<dbReference type="InterPro" id="IPR036770">
    <property type="entry name" value="Ankyrin_rpt-contain_sf"/>
</dbReference>
<dbReference type="EMBL" id="JALJOT010000004">
    <property type="protein sequence ID" value="KAK9916049.1"/>
    <property type="molecule type" value="Genomic_DNA"/>
</dbReference>
<dbReference type="Proteomes" id="UP001491310">
    <property type="component" value="Unassembled WGS sequence"/>
</dbReference>
<feature type="repeat" description="ANK" evidence="1">
    <location>
        <begin position="215"/>
        <end position="237"/>
    </location>
</feature>
<accession>A0ABR2YWR1</accession>
<feature type="compositionally biased region" description="Pro residues" evidence="2">
    <location>
        <begin position="550"/>
        <end position="568"/>
    </location>
</feature>
<protein>
    <recommendedName>
        <fullName evidence="3">Histone deacetylase domain-containing protein</fullName>
    </recommendedName>
</protein>
<dbReference type="InterPro" id="IPR023696">
    <property type="entry name" value="Ureohydrolase_dom_sf"/>
</dbReference>
<dbReference type="InterPro" id="IPR023801">
    <property type="entry name" value="His_deacetylse_dom"/>
</dbReference>
<comment type="caution">
    <text evidence="4">The sequence shown here is derived from an EMBL/GenBank/DDBJ whole genome shotgun (WGS) entry which is preliminary data.</text>
</comment>
<dbReference type="InterPro" id="IPR037138">
    <property type="entry name" value="His_deacetylse_dom_sf"/>
</dbReference>
<feature type="region of interest" description="Disordered" evidence="2">
    <location>
        <begin position="538"/>
        <end position="585"/>
    </location>
</feature>
<dbReference type="CDD" id="cd11599">
    <property type="entry name" value="HDAC_classII_2"/>
    <property type="match status" value="1"/>
</dbReference>
<dbReference type="SUPFAM" id="SSF48403">
    <property type="entry name" value="Ankyrin repeat"/>
    <property type="match status" value="1"/>
</dbReference>
<keyword evidence="5" id="KW-1185">Reference proteome</keyword>
<gene>
    <name evidence="4" type="ORF">WJX75_007812</name>
</gene>
<dbReference type="PROSITE" id="PS50297">
    <property type="entry name" value="ANK_REP_REGION"/>
    <property type="match status" value="1"/>
</dbReference>
<dbReference type="PANTHER" id="PTHR10625">
    <property type="entry name" value="HISTONE DEACETYLASE HDAC1-RELATED"/>
    <property type="match status" value="1"/>
</dbReference>
<dbReference type="Pfam" id="PF00850">
    <property type="entry name" value="Hist_deacetyl"/>
    <property type="match status" value="1"/>
</dbReference>
<dbReference type="PROSITE" id="PS50088">
    <property type="entry name" value="ANK_REPEAT"/>
    <property type="match status" value="1"/>
</dbReference>